<keyword evidence="1" id="KW-0813">Transport</keyword>
<dbReference type="Gene3D" id="3.40.50.300">
    <property type="entry name" value="P-loop containing nucleotide triphosphate hydrolases"/>
    <property type="match status" value="1"/>
</dbReference>
<keyword evidence="7" id="KW-1185">Reference proteome</keyword>
<dbReference type="SUPFAM" id="SSF52540">
    <property type="entry name" value="P-loop containing nucleoside triphosphate hydrolases"/>
    <property type="match status" value="1"/>
</dbReference>
<evidence type="ECO:0000256" key="3">
    <source>
        <dbReference type="ARBA" id="ARBA00022840"/>
    </source>
</evidence>
<dbReference type="GO" id="GO:0016887">
    <property type="term" value="F:ATP hydrolysis activity"/>
    <property type="evidence" value="ECO:0007669"/>
    <property type="project" value="InterPro"/>
</dbReference>
<evidence type="ECO:0000313" key="6">
    <source>
        <dbReference type="EMBL" id="GIL99112.1"/>
    </source>
</evidence>
<dbReference type="InterPro" id="IPR027417">
    <property type="entry name" value="P-loop_NTPase"/>
</dbReference>
<dbReference type="GO" id="GO:0005524">
    <property type="term" value="F:ATP binding"/>
    <property type="evidence" value="ECO:0007669"/>
    <property type="project" value="UniProtKB-KW"/>
</dbReference>
<dbReference type="PROSITE" id="PS50893">
    <property type="entry name" value="ABC_TRANSPORTER_2"/>
    <property type="match status" value="1"/>
</dbReference>
<dbReference type="InterPro" id="IPR015856">
    <property type="entry name" value="ABC_transpr_CbiO/EcfA_su"/>
</dbReference>
<name>A0A8J4BZI1_9CHLO</name>
<dbReference type="CDD" id="cd03225">
    <property type="entry name" value="ABC_cobalt_CbiO_domain1"/>
    <property type="match status" value="1"/>
</dbReference>
<proteinExistence type="predicted"/>
<dbReference type="PANTHER" id="PTHR43514">
    <property type="entry name" value="ABC TRANSPORTER I FAMILY MEMBER 10"/>
    <property type="match status" value="1"/>
</dbReference>
<keyword evidence="3" id="KW-0067">ATP-binding</keyword>
<dbReference type="OrthoDB" id="6500128at2759"/>
<dbReference type="PANTHER" id="PTHR43514:SF4">
    <property type="entry name" value="ABC TRANSPORTER I FAMILY MEMBER 10"/>
    <property type="match status" value="1"/>
</dbReference>
<dbReference type="EMBL" id="BNCP01000004">
    <property type="protein sequence ID" value="GIL72632.1"/>
    <property type="molecule type" value="Genomic_DNA"/>
</dbReference>
<dbReference type="Proteomes" id="UP000747110">
    <property type="component" value="Unassembled WGS sequence"/>
</dbReference>
<gene>
    <name evidence="5" type="ORF">Vretifemale_2969</name>
    <name evidence="6" type="ORF">Vretimale_4378</name>
</gene>
<sequence>MLGLSSDSILASRYARIVPPLQNAALVPQRTRSLAWQRFRKGICRTSCKNKLDESNNGAHVAVSRTADPHSVIVHDLRLQLGPPGAKRPVLNGVHLQVKRGSLHMLLGPNGCGKSTLLKVLGGLLVPNGGLVHTDQPSGFVFQNPDHQVVMPTVAADVAFGLGRYNLTEVEVSSAVQSALRLVNLEDFMYRATHTLSGGQRQRVAIAGALAENPKLLLLDELTTFLDREDQFGVLHAVRSIASAHHDVTAIWVTHRFEELRFADAASYMENGRVVFTGTPDEAKAFLRNLGAPV</sequence>
<evidence type="ECO:0000313" key="5">
    <source>
        <dbReference type="EMBL" id="GIL72632.1"/>
    </source>
</evidence>
<dbReference type="GO" id="GO:0016020">
    <property type="term" value="C:membrane"/>
    <property type="evidence" value="ECO:0007669"/>
    <property type="project" value="InterPro"/>
</dbReference>
<dbReference type="GO" id="GO:0009941">
    <property type="term" value="C:chloroplast envelope"/>
    <property type="evidence" value="ECO:0007669"/>
    <property type="project" value="TreeGrafter"/>
</dbReference>
<dbReference type="Pfam" id="PF00005">
    <property type="entry name" value="ABC_tran"/>
    <property type="match status" value="1"/>
</dbReference>
<dbReference type="PROSITE" id="PS00211">
    <property type="entry name" value="ABC_TRANSPORTER_1"/>
    <property type="match status" value="1"/>
</dbReference>
<evidence type="ECO:0000256" key="1">
    <source>
        <dbReference type="ARBA" id="ARBA00022448"/>
    </source>
</evidence>
<dbReference type="SMART" id="SM00382">
    <property type="entry name" value="AAA"/>
    <property type="match status" value="1"/>
</dbReference>
<evidence type="ECO:0000256" key="2">
    <source>
        <dbReference type="ARBA" id="ARBA00022741"/>
    </source>
</evidence>
<dbReference type="InterPro" id="IPR003439">
    <property type="entry name" value="ABC_transporter-like_ATP-bd"/>
</dbReference>
<dbReference type="AlphaFoldDB" id="A0A8J4BZI1"/>
<reference evidence="5" key="1">
    <citation type="journal article" date="2021" name="Proc. Natl. Acad. Sci. U.S.A.">
        <title>Three genomes in the algal genus Volvox reveal the fate of a haploid sex-determining region after a transition to homothallism.</title>
        <authorList>
            <person name="Yamamoto K."/>
            <person name="Hamaji T."/>
            <person name="Kawai-Toyooka H."/>
            <person name="Matsuzaki R."/>
            <person name="Takahashi F."/>
            <person name="Nishimura Y."/>
            <person name="Kawachi M."/>
            <person name="Noguchi H."/>
            <person name="Minakuchi Y."/>
            <person name="Umen J.G."/>
            <person name="Toyoda A."/>
            <person name="Nozaki H."/>
        </authorList>
    </citation>
    <scope>NUCLEOTIDE SEQUENCE</scope>
    <source>
        <strain evidence="6">NIES-3785</strain>
        <strain evidence="5">NIES-3786</strain>
    </source>
</reference>
<evidence type="ECO:0000313" key="7">
    <source>
        <dbReference type="Proteomes" id="UP000747110"/>
    </source>
</evidence>
<protein>
    <recommendedName>
        <fullName evidence="4">ABC transporter domain-containing protein</fullName>
    </recommendedName>
</protein>
<keyword evidence="2" id="KW-0547">Nucleotide-binding</keyword>
<evidence type="ECO:0000259" key="4">
    <source>
        <dbReference type="PROSITE" id="PS50893"/>
    </source>
</evidence>
<feature type="domain" description="ABC transporter" evidence="4">
    <location>
        <begin position="72"/>
        <end position="294"/>
    </location>
</feature>
<dbReference type="InterPro" id="IPR050334">
    <property type="entry name" value="Molybdenum_import_ModC"/>
</dbReference>
<dbReference type="GO" id="GO:0055085">
    <property type="term" value="P:transmembrane transport"/>
    <property type="evidence" value="ECO:0007669"/>
    <property type="project" value="InterPro"/>
</dbReference>
<accession>A0A8J4BZI1</accession>
<dbReference type="InterPro" id="IPR003593">
    <property type="entry name" value="AAA+_ATPase"/>
</dbReference>
<dbReference type="Proteomes" id="UP000722791">
    <property type="component" value="Unassembled WGS sequence"/>
</dbReference>
<dbReference type="EMBL" id="BNCQ01000006">
    <property type="protein sequence ID" value="GIL99112.1"/>
    <property type="molecule type" value="Genomic_DNA"/>
</dbReference>
<comment type="caution">
    <text evidence="5">The sequence shown here is derived from an EMBL/GenBank/DDBJ whole genome shotgun (WGS) entry which is preliminary data.</text>
</comment>
<organism evidence="5 7">
    <name type="scientific">Volvox reticuliferus</name>
    <dbReference type="NCBI Taxonomy" id="1737510"/>
    <lineage>
        <taxon>Eukaryota</taxon>
        <taxon>Viridiplantae</taxon>
        <taxon>Chlorophyta</taxon>
        <taxon>core chlorophytes</taxon>
        <taxon>Chlorophyceae</taxon>
        <taxon>CS clade</taxon>
        <taxon>Chlamydomonadales</taxon>
        <taxon>Volvocaceae</taxon>
        <taxon>Volvox</taxon>
    </lineage>
</organism>
<dbReference type="InterPro" id="IPR017871">
    <property type="entry name" value="ABC_transporter-like_CS"/>
</dbReference>